<sequence length="130" mass="14999">KCNRGIPSDASAKTSEKRIQQLKVDNTEVRKESPERKAKMRKNPSGKISDEKGTRNAPPQSKGKKKKVSLNPEKKKKKKKKPYEDRTQKKRTLKCLSFDELLGKLKVLKDVLRRNKSMDAHLVTNNSKWK</sequence>
<feature type="non-terminal residue" evidence="2">
    <location>
        <position position="1"/>
    </location>
</feature>
<dbReference type="EMBL" id="JASCZI010092328">
    <property type="protein sequence ID" value="MED6152236.1"/>
    <property type="molecule type" value="Genomic_DNA"/>
</dbReference>
<keyword evidence="3" id="KW-1185">Reference proteome</keyword>
<proteinExistence type="predicted"/>
<organism evidence="2 3">
    <name type="scientific">Stylosanthes scabra</name>
    <dbReference type="NCBI Taxonomy" id="79078"/>
    <lineage>
        <taxon>Eukaryota</taxon>
        <taxon>Viridiplantae</taxon>
        <taxon>Streptophyta</taxon>
        <taxon>Embryophyta</taxon>
        <taxon>Tracheophyta</taxon>
        <taxon>Spermatophyta</taxon>
        <taxon>Magnoliopsida</taxon>
        <taxon>eudicotyledons</taxon>
        <taxon>Gunneridae</taxon>
        <taxon>Pentapetalae</taxon>
        <taxon>rosids</taxon>
        <taxon>fabids</taxon>
        <taxon>Fabales</taxon>
        <taxon>Fabaceae</taxon>
        <taxon>Papilionoideae</taxon>
        <taxon>50 kb inversion clade</taxon>
        <taxon>dalbergioids sensu lato</taxon>
        <taxon>Dalbergieae</taxon>
        <taxon>Pterocarpus clade</taxon>
        <taxon>Stylosanthes</taxon>
    </lineage>
</organism>
<feature type="compositionally biased region" description="Basic and acidic residues" evidence="1">
    <location>
        <begin position="14"/>
        <end position="37"/>
    </location>
</feature>
<comment type="caution">
    <text evidence="2">The sequence shown here is derived from an EMBL/GenBank/DDBJ whole genome shotgun (WGS) entry which is preliminary data.</text>
</comment>
<reference evidence="2 3" key="1">
    <citation type="journal article" date="2023" name="Plants (Basel)">
        <title>Bridging the Gap: Combining Genomics and Transcriptomics Approaches to Understand Stylosanthes scabra, an Orphan Legume from the Brazilian Caatinga.</title>
        <authorList>
            <person name="Ferreira-Neto J.R.C."/>
            <person name="da Silva M.D."/>
            <person name="Binneck E."/>
            <person name="de Melo N.F."/>
            <person name="da Silva R.H."/>
            <person name="de Melo A.L.T.M."/>
            <person name="Pandolfi V."/>
            <person name="Bustamante F.O."/>
            <person name="Brasileiro-Vidal A.C."/>
            <person name="Benko-Iseppon A.M."/>
        </authorList>
    </citation>
    <scope>NUCLEOTIDE SEQUENCE [LARGE SCALE GENOMIC DNA]</scope>
    <source>
        <tissue evidence="2">Leaves</tissue>
    </source>
</reference>
<feature type="region of interest" description="Disordered" evidence="1">
    <location>
        <begin position="1"/>
        <end position="90"/>
    </location>
</feature>
<accession>A0ABU6TTP7</accession>
<protein>
    <submittedName>
        <fullName evidence="2">Uncharacterized protein</fullName>
    </submittedName>
</protein>
<evidence type="ECO:0000313" key="3">
    <source>
        <dbReference type="Proteomes" id="UP001341840"/>
    </source>
</evidence>
<feature type="compositionally biased region" description="Basic residues" evidence="1">
    <location>
        <begin position="62"/>
        <end position="81"/>
    </location>
</feature>
<name>A0ABU6TTP7_9FABA</name>
<evidence type="ECO:0000313" key="2">
    <source>
        <dbReference type="EMBL" id="MED6152236.1"/>
    </source>
</evidence>
<gene>
    <name evidence="2" type="ORF">PIB30_089940</name>
</gene>
<dbReference type="Proteomes" id="UP001341840">
    <property type="component" value="Unassembled WGS sequence"/>
</dbReference>
<evidence type="ECO:0000256" key="1">
    <source>
        <dbReference type="SAM" id="MobiDB-lite"/>
    </source>
</evidence>